<evidence type="ECO:0000256" key="1">
    <source>
        <dbReference type="SAM" id="MobiDB-lite"/>
    </source>
</evidence>
<protein>
    <submittedName>
        <fullName evidence="2">Uncharacterized protein</fullName>
    </submittedName>
</protein>
<dbReference type="RefSeq" id="XP_019019307.1">
    <property type="nucleotide sequence ID" value="XM_019159931.1"/>
</dbReference>
<dbReference type="GeneID" id="30176618"/>
<reference evidence="2 3" key="1">
    <citation type="journal article" date="2016" name="Proc. Natl. Acad. Sci. U.S.A.">
        <title>Comparative genomics of biotechnologically important yeasts.</title>
        <authorList>
            <person name="Riley R."/>
            <person name="Haridas S."/>
            <person name="Wolfe K.H."/>
            <person name="Lopes M.R."/>
            <person name="Hittinger C.T."/>
            <person name="Goeker M."/>
            <person name="Salamov A.A."/>
            <person name="Wisecaver J.H."/>
            <person name="Long T.M."/>
            <person name="Calvey C.H."/>
            <person name="Aerts A.L."/>
            <person name="Barry K.W."/>
            <person name="Choi C."/>
            <person name="Clum A."/>
            <person name="Coughlan A.Y."/>
            <person name="Deshpande S."/>
            <person name="Douglass A.P."/>
            <person name="Hanson S.J."/>
            <person name="Klenk H.-P."/>
            <person name="LaButti K.M."/>
            <person name="Lapidus A."/>
            <person name="Lindquist E.A."/>
            <person name="Lipzen A.M."/>
            <person name="Meier-Kolthoff J.P."/>
            <person name="Ohm R.A."/>
            <person name="Otillar R.P."/>
            <person name="Pangilinan J.L."/>
            <person name="Peng Y."/>
            <person name="Rokas A."/>
            <person name="Rosa C.A."/>
            <person name="Scheuner C."/>
            <person name="Sibirny A.A."/>
            <person name="Slot J.C."/>
            <person name="Stielow J.B."/>
            <person name="Sun H."/>
            <person name="Kurtzman C.P."/>
            <person name="Blackwell M."/>
            <person name="Grigoriev I.V."/>
            <person name="Jeffries T.W."/>
        </authorList>
    </citation>
    <scope>NUCLEOTIDE SEQUENCE [LARGE SCALE GENOMIC DNA]</scope>
    <source>
        <strain evidence="2 3">NRRL Y-2026</strain>
    </source>
</reference>
<feature type="region of interest" description="Disordered" evidence="1">
    <location>
        <begin position="56"/>
        <end position="80"/>
    </location>
</feature>
<sequence>MPSLRNQTIQISVCTILTEAPWSAPASLSPLILLTGRVRRRAGLAAQRVGPKQAGIEKYAGEERRTGRVEKRGERGMENV</sequence>
<dbReference type="Proteomes" id="UP000094455">
    <property type="component" value="Unassembled WGS sequence"/>
</dbReference>
<dbReference type="AlphaFoldDB" id="A0A1E3NQ01"/>
<accession>A0A1E3NQ01</accession>
<gene>
    <name evidence="2" type="ORF">PICMEDRAFT_124654</name>
</gene>
<evidence type="ECO:0000313" key="3">
    <source>
        <dbReference type="Proteomes" id="UP000094455"/>
    </source>
</evidence>
<dbReference type="EMBL" id="KV454002">
    <property type="protein sequence ID" value="ODQ48194.1"/>
    <property type="molecule type" value="Genomic_DNA"/>
</dbReference>
<evidence type="ECO:0000313" key="2">
    <source>
        <dbReference type="EMBL" id="ODQ48194.1"/>
    </source>
</evidence>
<feature type="compositionally biased region" description="Basic and acidic residues" evidence="1">
    <location>
        <begin position="59"/>
        <end position="80"/>
    </location>
</feature>
<name>A0A1E3NQ01_9ASCO</name>
<keyword evidence="3" id="KW-1185">Reference proteome</keyword>
<organism evidence="2 3">
    <name type="scientific">Pichia membranifaciens NRRL Y-2026</name>
    <dbReference type="NCBI Taxonomy" id="763406"/>
    <lineage>
        <taxon>Eukaryota</taxon>
        <taxon>Fungi</taxon>
        <taxon>Dikarya</taxon>
        <taxon>Ascomycota</taxon>
        <taxon>Saccharomycotina</taxon>
        <taxon>Pichiomycetes</taxon>
        <taxon>Pichiales</taxon>
        <taxon>Pichiaceae</taxon>
        <taxon>Pichia</taxon>
    </lineage>
</organism>
<proteinExistence type="predicted"/>